<accession>A0AAV2KLZ7</accession>
<name>A0AAV2KLZ7_KNICA</name>
<gene>
    <name evidence="1" type="ORF">KC01_LOCUS20494</name>
</gene>
<dbReference type="PANTHER" id="PTHR46902">
    <property type="entry name" value="DOMON DOMAIN-CONTAINING PROTEIN FRRS1L"/>
    <property type="match status" value="1"/>
</dbReference>
<organism evidence="1 2">
    <name type="scientific">Knipowitschia caucasica</name>
    <name type="common">Caucasian dwarf goby</name>
    <name type="synonym">Pomatoschistus caucasicus</name>
    <dbReference type="NCBI Taxonomy" id="637954"/>
    <lineage>
        <taxon>Eukaryota</taxon>
        <taxon>Metazoa</taxon>
        <taxon>Chordata</taxon>
        <taxon>Craniata</taxon>
        <taxon>Vertebrata</taxon>
        <taxon>Euteleostomi</taxon>
        <taxon>Actinopterygii</taxon>
        <taxon>Neopterygii</taxon>
        <taxon>Teleostei</taxon>
        <taxon>Neoteleostei</taxon>
        <taxon>Acanthomorphata</taxon>
        <taxon>Gobiaria</taxon>
        <taxon>Gobiiformes</taxon>
        <taxon>Gobioidei</taxon>
        <taxon>Gobiidae</taxon>
        <taxon>Gobiinae</taxon>
        <taxon>Knipowitschia</taxon>
    </lineage>
</organism>
<dbReference type="GO" id="GO:0099072">
    <property type="term" value="P:regulation of postsynaptic membrane neurotransmitter receptor levels"/>
    <property type="evidence" value="ECO:0007669"/>
    <property type="project" value="TreeGrafter"/>
</dbReference>
<protein>
    <recommendedName>
        <fullName evidence="3">Ferric-chelate reductase 1</fullName>
    </recommendedName>
</protein>
<evidence type="ECO:0000313" key="2">
    <source>
        <dbReference type="Proteomes" id="UP001497482"/>
    </source>
</evidence>
<dbReference type="GO" id="GO:1900449">
    <property type="term" value="P:regulation of glutamate receptor signaling pathway"/>
    <property type="evidence" value="ECO:0007669"/>
    <property type="project" value="InterPro"/>
</dbReference>
<dbReference type="PANTHER" id="PTHR46902:SF1">
    <property type="entry name" value="DOMON DOMAIN-CONTAINING PROTEIN FRRS1L"/>
    <property type="match status" value="1"/>
</dbReference>
<dbReference type="InterPro" id="IPR042789">
    <property type="entry name" value="FRRS1L"/>
</dbReference>
<evidence type="ECO:0008006" key="3">
    <source>
        <dbReference type="Google" id="ProtNLM"/>
    </source>
</evidence>
<proteinExistence type="predicted"/>
<sequence length="216" mass="22055">MQLSLPVAVSLKSNLTTSGCGTERLCAAEPSGCDPASGSCFHTSVKRIGGFNHNFGLAGESDGYLACALGPPNGGTQTVYVCVNRNGIVTFRSVSLTNGVFTNIKTPVTNVKAKVTGRRIQCEFSATIPNATSTNRAADSTYTLGVLTGSVAADGTLGTPTTHVRTAPVDLTNPAANTNNTVSTTTAPTTTAGTAPLQSLSNALLIVFGVLSVSWL</sequence>
<dbReference type="EMBL" id="OZ035841">
    <property type="protein sequence ID" value="CAL1591080.1"/>
    <property type="molecule type" value="Genomic_DNA"/>
</dbReference>
<dbReference type="Proteomes" id="UP001497482">
    <property type="component" value="Chromosome 19"/>
</dbReference>
<reference evidence="1 2" key="1">
    <citation type="submission" date="2024-04" db="EMBL/GenBank/DDBJ databases">
        <authorList>
            <person name="Waldvogel A.-M."/>
            <person name="Schoenle A."/>
        </authorList>
    </citation>
    <scope>NUCLEOTIDE SEQUENCE [LARGE SCALE GENOMIC DNA]</scope>
</reference>
<evidence type="ECO:0000313" key="1">
    <source>
        <dbReference type="EMBL" id="CAL1591080.1"/>
    </source>
</evidence>
<keyword evidence="2" id="KW-1185">Reference proteome</keyword>
<dbReference type="AlphaFoldDB" id="A0AAV2KLZ7"/>